<organism evidence="1 2">
    <name type="scientific">Racocetra persica</name>
    <dbReference type="NCBI Taxonomy" id="160502"/>
    <lineage>
        <taxon>Eukaryota</taxon>
        <taxon>Fungi</taxon>
        <taxon>Fungi incertae sedis</taxon>
        <taxon>Mucoromycota</taxon>
        <taxon>Glomeromycotina</taxon>
        <taxon>Glomeromycetes</taxon>
        <taxon>Diversisporales</taxon>
        <taxon>Gigasporaceae</taxon>
        <taxon>Racocetra</taxon>
    </lineage>
</organism>
<keyword evidence="2" id="KW-1185">Reference proteome</keyword>
<feature type="non-terminal residue" evidence="1">
    <location>
        <position position="1"/>
    </location>
</feature>
<feature type="non-terminal residue" evidence="1">
    <location>
        <position position="67"/>
    </location>
</feature>
<proteinExistence type="predicted"/>
<evidence type="ECO:0000313" key="2">
    <source>
        <dbReference type="Proteomes" id="UP000789920"/>
    </source>
</evidence>
<name>A0ACA9RW41_9GLOM</name>
<dbReference type="Proteomes" id="UP000789920">
    <property type="component" value="Unassembled WGS sequence"/>
</dbReference>
<reference evidence="1" key="1">
    <citation type="submission" date="2021-06" db="EMBL/GenBank/DDBJ databases">
        <authorList>
            <person name="Kallberg Y."/>
            <person name="Tangrot J."/>
            <person name="Rosling A."/>
        </authorList>
    </citation>
    <scope>NUCLEOTIDE SEQUENCE</scope>
    <source>
        <strain evidence="1">MA461A</strain>
    </source>
</reference>
<sequence length="67" mass="7604">VLLKNATKNHYTELYKELIVNVYKIPKSDYHLSALIKDIADAKAIPPQTTILTRAEDRAKAILPEEL</sequence>
<evidence type="ECO:0000313" key="1">
    <source>
        <dbReference type="EMBL" id="CAG8811605.1"/>
    </source>
</evidence>
<gene>
    <name evidence="1" type="ORF">RPERSI_LOCUS23350</name>
</gene>
<dbReference type="EMBL" id="CAJVQC010072603">
    <property type="protein sequence ID" value="CAG8811605.1"/>
    <property type="molecule type" value="Genomic_DNA"/>
</dbReference>
<comment type="caution">
    <text evidence="1">The sequence shown here is derived from an EMBL/GenBank/DDBJ whole genome shotgun (WGS) entry which is preliminary data.</text>
</comment>
<accession>A0ACA9RW41</accession>
<protein>
    <submittedName>
        <fullName evidence="1">8250_t:CDS:1</fullName>
    </submittedName>
</protein>